<keyword evidence="4 10" id="KW-0328">Glycosyltransferase</keyword>
<dbReference type="GO" id="GO:0004169">
    <property type="term" value="F:dolichyl-phosphate-mannose-protein mannosyltransferase activity"/>
    <property type="evidence" value="ECO:0007669"/>
    <property type="project" value="UniProtKB-UniRule"/>
</dbReference>
<reference evidence="14 15" key="1">
    <citation type="submission" date="2020-07" db="EMBL/GenBank/DDBJ databases">
        <title>Sequencing the genomes of 1000 actinobacteria strains.</title>
        <authorList>
            <person name="Klenk H.-P."/>
        </authorList>
    </citation>
    <scope>NUCLEOTIDE SEQUENCE [LARGE SCALE GENOMIC DNA]</scope>
    <source>
        <strain evidence="14 15">DSM 19970</strain>
    </source>
</reference>
<feature type="transmembrane region" description="Helical" evidence="10">
    <location>
        <begin position="102"/>
        <end position="123"/>
    </location>
</feature>
<comment type="similarity">
    <text evidence="3 10">Belongs to the glycosyltransferase 39 family.</text>
</comment>
<sequence length="493" mass="55097">MIVTLWRWRATVMAASVTALAAVLRFADLGHPRALVFDEVYYARGAYSLLQMGYEGKWGHDGGHFAMGNFSDLTTDGDYVVHPMVGKLLIAAGMKIAGNGPFGYRFAGAFLGTMTVLIVALLVRRIMKSTVWGGVAGVLLAVDGEHIVLSRTAILDIFLTFFVVAGFALLWLDRWRAQRIYAEHPPDTTGAFGPRVGIRWWRLAAIVTFGLASGVKWSGATFAAAFLLVFVLLDASDRRAAGYKHWLPGAALRSGLPGALATVILMPATYIAQWANWFLTKGSYDRDWAQLHPGQGVTWLPPALRSLWEYHVSMYNYHKHLDTPHPWESHPAGWIIQFRPTAFFFEKADPSTCRGGNCVEDITSIGNPLIWWVGLAALCFAIWRLVVKNDSIGIIFGAGVLIGWLPWEPYAHRTIFTFYSVAMAPFVVMMLAWALERFARLDHLESRYSRVRGLAVGWFLVAVLVVSAFFYPVWTGQPIPAWYQTIHVWLPTW</sequence>
<keyword evidence="10" id="KW-1003">Cell membrane</keyword>
<keyword evidence="15" id="KW-1185">Reference proteome</keyword>
<comment type="subcellular location">
    <subcellularLocation>
        <location evidence="10">Cell membrane</location>
    </subcellularLocation>
    <subcellularLocation>
        <location evidence="1">Endomembrane system</location>
        <topology evidence="1">Multi-pass membrane protein</topology>
    </subcellularLocation>
</comment>
<dbReference type="EMBL" id="JACBZO010000001">
    <property type="protein sequence ID" value="NYI42338.1"/>
    <property type="molecule type" value="Genomic_DNA"/>
</dbReference>
<evidence type="ECO:0000256" key="11">
    <source>
        <dbReference type="SAM" id="SignalP"/>
    </source>
</evidence>
<evidence type="ECO:0000256" key="1">
    <source>
        <dbReference type="ARBA" id="ARBA00004127"/>
    </source>
</evidence>
<keyword evidence="7 10" id="KW-1133">Transmembrane helix</keyword>
<evidence type="ECO:0000256" key="8">
    <source>
        <dbReference type="ARBA" id="ARBA00023136"/>
    </source>
</evidence>
<dbReference type="Pfam" id="PF16192">
    <property type="entry name" value="PMT_4TMC"/>
    <property type="match status" value="1"/>
</dbReference>
<keyword evidence="8 10" id="KW-0472">Membrane</keyword>
<keyword evidence="6 10" id="KW-0812">Transmembrane</keyword>
<feature type="transmembrane region" description="Helical" evidence="10">
    <location>
        <begin position="369"/>
        <end position="387"/>
    </location>
</feature>
<keyword evidence="11" id="KW-0732">Signal</keyword>
<evidence type="ECO:0000259" key="12">
    <source>
        <dbReference type="Pfam" id="PF02366"/>
    </source>
</evidence>
<feature type="domain" description="Protein O-mannosyl-transferase C-terminal four TM" evidence="13">
    <location>
        <begin position="304"/>
        <end position="493"/>
    </location>
</feature>
<evidence type="ECO:0000256" key="3">
    <source>
        <dbReference type="ARBA" id="ARBA00007222"/>
    </source>
</evidence>
<evidence type="ECO:0000256" key="9">
    <source>
        <dbReference type="ARBA" id="ARBA00093617"/>
    </source>
</evidence>
<dbReference type="OrthoDB" id="9776737at2"/>
<comment type="function">
    <text evidence="10">Protein O-mannosyltransferase that catalyzes the transfer of a single mannose residue from a polyprenol phospho-mannosyl lipidic donor to the hydroxyl group of selected serine and threonine residues in acceptor proteins.</text>
</comment>
<feature type="transmembrane region" description="Helical" evidence="10">
    <location>
        <begin position="256"/>
        <end position="275"/>
    </location>
</feature>
<dbReference type="PANTHER" id="PTHR10050">
    <property type="entry name" value="DOLICHYL-PHOSPHATE-MANNOSE--PROTEIN MANNOSYLTRANSFERASE"/>
    <property type="match status" value="1"/>
</dbReference>
<feature type="transmembrane region" description="Helical" evidence="10">
    <location>
        <begin position="130"/>
        <end position="148"/>
    </location>
</feature>
<feature type="transmembrane region" description="Helical" evidence="10">
    <location>
        <begin position="392"/>
        <end position="410"/>
    </location>
</feature>
<dbReference type="AlphaFoldDB" id="A0A7Y9ZDN7"/>
<feature type="chain" id="PRO_5039174380" description="Polyprenol-phosphate-mannose--protein mannosyltransferase" evidence="11">
    <location>
        <begin position="22"/>
        <end position="493"/>
    </location>
</feature>
<name>A0A7Y9ZDN7_9MICO</name>
<feature type="transmembrane region" description="Helical" evidence="10">
    <location>
        <begin position="154"/>
        <end position="172"/>
    </location>
</feature>
<evidence type="ECO:0000313" key="14">
    <source>
        <dbReference type="EMBL" id="NYI42338.1"/>
    </source>
</evidence>
<evidence type="ECO:0000259" key="13">
    <source>
        <dbReference type="Pfam" id="PF16192"/>
    </source>
</evidence>
<evidence type="ECO:0000256" key="5">
    <source>
        <dbReference type="ARBA" id="ARBA00022679"/>
    </source>
</evidence>
<protein>
    <recommendedName>
        <fullName evidence="9 10">Polyprenol-phosphate-mannose--protein mannosyltransferase</fullName>
        <ecNumber evidence="10">2.4.1.-</ecNumber>
    </recommendedName>
</protein>
<evidence type="ECO:0000313" key="15">
    <source>
        <dbReference type="Proteomes" id="UP000547973"/>
    </source>
</evidence>
<evidence type="ECO:0000256" key="4">
    <source>
        <dbReference type="ARBA" id="ARBA00022676"/>
    </source>
</evidence>
<dbReference type="PANTHER" id="PTHR10050:SF46">
    <property type="entry name" value="PROTEIN O-MANNOSYL-TRANSFERASE 2"/>
    <property type="match status" value="1"/>
</dbReference>
<dbReference type="GO" id="GO:0005886">
    <property type="term" value="C:plasma membrane"/>
    <property type="evidence" value="ECO:0007669"/>
    <property type="project" value="UniProtKB-SubCell"/>
</dbReference>
<dbReference type="EC" id="2.4.1.-" evidence="10"/>
<feature type="transmembrane region" description="Helical" evidence="10">
    <location>
        <begin position="455"/>
        <end position="474"/>
    </location>
</feature>
<accession>A0A7Y9ZDN7</accession>
<keyword evidence="5 10" id="KW-0808">Transferase</keyword>
<dbReference type="InterPro" id="IPR003342">
    <property type="entry name" value="ArnT-like_N"/>
</dbReference>
<evidence type="ECO:0000256" key="6">
    <source>
        <dbReference type="ARBA" id="ARBA00022692"/>
    </source>
</evidence>
<dbReference type="Proteomes" id="UP000547973">
    <property type="component" value="Unassembled WGS sequence"/>
</dbReference>
<dbReference type="InterPro" id="IPR032421">
    <property type="entry name" value="PMT_4TMC"/>
</dbReference>
<organism evidence="14 15">
    <name type="scientific">Demequina lutea</name>
    <dbReference type="NCBI Taxonomy" id="431489"/>
    <lineage>
        <taxon>Bacteria</taxon>
        <taxon>Bacillati</taxon>
        <taxon>Actinomycetota</taxon>
        <taxon>Actinomycetes</taxon>
        <taxon>Micrococcales</taxon>
        <taxon>Demequinaceae</taxon>
        <taxon>Demequina</taxon>
    </lineage>
</organism>
<comment type="caution">
    <text evidence="14">The sequence shown here is derived from an EMBL/GenBank/DDBJ whole genome shotgun (WGS) entry which is preliminary data.</text>
</comment>
<feature type="transmembrane region" description="Helical" evidence="10">
    <location>
        <begin position="217"/>
        <end position="235"/>
    </location>
</feature>
<dbReference type="InterPro" id="IPR027005">
    <property type="entry name" value="PMT-like"/>
</dbReference>
<dbReference type="UniPathway" id="UPA00378"/>
<gene>
    <name evidence="14" type="ORF">BKA03_002457</name>
</gene>
<comment type="pathway">
    <text evidence="2 10">Protein modification; protein glycosylation.</text>
</comment>
<evidence type="ECO:0000256" key="7">
    <source>
        <dbReference type="ARBA" id="ARBA00022989"/>
    </source>
</evidence>
<proteinExistence type="inferred from homology"/>
<feature type="signal peptide" evidence="11">
    <location>
        <begin position="1"/>
        <end position="21"/>
    </location>
</feature>
<feature type="transmembrane region" description="Helical" evidence="10">
    <location>
        <begin position="416"/>
        <end position="435"/>
    </location>
</feature>
<evidence type="ECO:0000256" key="10">
    <source>
        <dbReference type="RuleBase" id="RU367007"/>
    </source>
</evidence>
<dbReference type="RefSeq" id="WP_062074184.1">
    <property type="nucleotide sequence ID" value="NZ_BBRC01000002.1"/>
</dbReference>
<dbReference type="GO" id="GO:0012505">
    <property type="term" value="C:endomembrane system"/>
    <property type="evidence" value="ECO:0007669"/>
    <property type="project" value="UniProtKB-SubCell"/>
</dbReference>
<dbReference type="Pfam" id="PF02366">
    <property type="entry name" value="PMT"/>
    <property type="match status" value="1"/>
</dbReference>
<evidence type="ECO:0000256" key="2">
    <source>
        <dbReference type="ARBA" id="ARBA00004922"/>
    </source>
</evidence>
<feature type="domain" description="ArnT-like N-terminal" evidence="12">
    <location>
        <begin position="102"/>
        <end position="262"/>
    </location>
</feature>